<dbReference type="AlphaFoldDB" id="A0A0D2B4F1"/>
<dbReference type="Pfam" id="PF00153">
    <property type="entry name" value="Mito_carr"/>
    <property type="match status" value="3"/>
</dbReference>
<evidence type="ECO:0000313" key="14">
    <source>
        <dbReference type="Proteomes" id="UP000053342"/>
    </source>
</evidence>
<evidence type="ECO:0000256" key="12">
    <source>
        <dbReference type="SAM" id="Phobius"/>
    </source>
</evidence>
<dbReference type="VEuPathDB" id="FungiDB:PV06_02720"/>
<evidence type="ECO:0000256" key="4">
    <source>
        <dbReference type="ARBA" id="ARBA00022692"/>
    </source>
</evidence>
<dbReference type="HOGENOM" id="CLU_015166_6_4_1"/>
<proteinExistence type="inferred from homology"/>
<feature type="transmembrane region" description="Helical" evidence="12">
    <location>
        <begin position="172"/>
        <end position="193"/>
    </location>
</feature>
<gene>
    <name evidence="13" type="ORF">PV06_02720</name>
</gene>
<dbReference type="Proteomes" id="UP000053342">
    <property type="component" value="Unassembled WGS sequence"/>
</dbReference>
<dbReference type="STRING" id="215243.A0A0D2B4F1"/>
<dbReference type="EMBL" id="KN847333">
    <property type="protein sequence ID" value="KIW47121.1"/>
    <property type="molecule type" value="Genomic_DNA"/>
</dbReference>
<evidence type="ECO:0000256" key="6">
    <source>
        <dbReference type="ARBA" id="ARBA00022792"/>
    </source>
</evidence>
<dbReference type="GeneID" id="27354794"/>
<keyword evidence="3 11" id="KW-0813">Transport</keyword>
<dbReference type="PRINTS" id="PR00926">
    <property type="entry name" value="MITOCARRIER"/>
</dbReference>
<comment type="subcellular location">
    <subcellularLocation>
        <location evidence="1">Mitochondrion inner membrane</location>
        <topology evidence="1">Multi-pass membrane protein</topology>
    </subcellularLocation>
</comment>
<keyword evidence="14" id="KW-1185">Reference proteome</keyword>
<dbReference type="InterPro" id="IPR044712">
    <property type="entry name" value="SLC25A32-like"/>
</dbReference>
<comment type="similarity">
    <text evidence="2 11">Belongs to the mitochondrial carrier (TC 2.A.29) family.</text>
</comment>
<dbReference type="SUPFAM" id="SSF103506">
    <property type="entry name" value="Mitochondrial carrier"/>
    <property type="match status" value="1"/>
</dbReference>
<keyword evidence="9 10" id="KW-0472">Membrane</keyword>
<dbReference type="InterPro" id="IPR018108">
    <property type="entry name" value="MCP_transmembrane"/>
</dbReference>
<evidence type="ECO:0000313" key="13">
    <source>
        <dbReference type="EMBL" id="KIW47121.1"/>
    </source>
</evidence>
<feature type="repeat" description="Solcar" evidence="10">
    <location>
        <begin position="113"/>
        <end position="200"/>
    </location>
</feature>
<dbReference type="GO" id="GO:0005743">
    <property type="term" value="C:mitochondrial inner membrane"/>
    <property type="evidence" value="ECO:0007669"/>
    <property type="project" value="UniProtKB-SubCell"/>
</dbReference>
<name>A0A0D2B4F1_9EURO</name>
<evidence type="ECO:0000256" key="10">
    <source>
        <dbReference type="PROSITE-ProRule" id="PRU00282"/>
    </source>
</evidence>
<dbReference type="PANTHER" id="PTHR45683">
    <property type="entry name" value="MITOCHONDRIAL NICOTINAMIDE ADENINE DINUCLEOTIDE TRANSPORTER 1-RELATED-RELATED"/>
    <property type="match status" value="1"/>
</dbReference>
<dbReference type="GO" id="GO:0015215">
    <property type="term" value="F:nucleotide transmembrane transporter activity"/>
    <property type="evidence" value="ECO:0007669"/>
    <property type="project" value="UniProtKB-ARBA"/>
</dbReference>
<keyword evidence="4 10" id="KW-0812">Transmembrane</keyword>
<keyword evidence="5" id="KW-0677">Repeat</keyword>
<evidence type="ECO:0000256" key="9">
    <source>
        <dbReference type="ARBA" id="ARBA00023136"/>
    </source>
</evidence>
<evidence type="ECO:0000256" key="11">
    <source>
        <dbReference type="RuleBase" id="RU000488"/>
    </source>
</evidence>
<evidence type="ECO:0000256" key="5">
    <source>
        <dbReference type="ARBA" id="ARBA00022737"/>
    </source>
</evidence>
<accession>A0A0D2B4F1</accession>
<evidence type="ECO:0000256" key="7">
    <source>
        <dbReference type="ARBA" id="ARBA00022989"/>
    </source>
</evidence>
<protein>
    <submittedName>
        <fullName evidence="13">Uncharacterized protein</fullName>
    </submittedName>
</protein>
<organism evidence="13 14">
    <name type="scientific">Exophiala oligosperma</name>
    <dbReference type="NCBI Taxonomy" id="215243"/>
    <lineage>
        <taxon>Eukaryota</taxon>
        <taxon>Fungi</taxon>
        <taxon>Dikarya</taxon>
        <taxon>Ascomycota</taxon>
        <taxon>Pezizomycotina</taxon>
        <taxon>Eurotiomycetes</taxon>
        <taxon>Chaetothyriomycetidae</taxon>
        <taxon>Chaetothyriales</taxon>
        <taxon>Herpotrichiellaceae</taxon>
        <taxon>Exophiala</taxon>
    </lineage>
</organism>
<sequence length="324" mass="35544">MTSSQSHGISPATVETIAGLSAGLVSTIIVHPLDIIKTRLQVDTSAHPLLNSSRSVLHDILRNEGPTRIAALYRGLTPNLVGNSAGWALYFLWYREGQDVIRKIRGYSPGHQLTSLDYLSASAGAGMLSAILTNPIWVIKTRMLSTSASQTGAYTGMVSGLRSILKKEGIRGFFHGMTPSLFGVSHGALYFVAYERLKQWRRRVKKDQPLSNTDTLITSSLSKVFAGVVTYPHQVVRARLQTHRPSAVTHTARPGVIGLIKQVWHNEGLVGFYKGLFPNLLRVVPSTCVTFLVYENARWSIPRMFGSREDASEMGGARNKKGSL</sequence>
<dbReference type="FunFam" id="1.50.40.10:FF:000102">
    <property type="entry name" value="Folate carrier protein Flx1"/>
    <property type="match status" value="1"/>
</dbReference>
<dbReference type="InterPro" id="IPR002067">
    <property type="entry name" value="MCP"/>
</dbReference>
<keyword evidence="6" id="KW-0999">Mitochondrion inner membrane</keyword>
<dbReference type="InterPro" id="IPR023395">
    <property type="entry name" value="MCP_dom_sf"/>
</dbReference>
<keyword evidence="8" id="KW-0496">Mitochondrion</keyword>
<dbReference type="RefSeq" id="XP_016267337.1">
    <property type="nucleotide sequence ID" value="XM_016403440.1"/>
</dbReference>
<evidence type="ECO:0000256" key="1">
    <source>
        <dbReference type="ARBA" id="ARBA00004448"/>
    </source>
</evidence>
<evidence type="ECO:0000256" key="2">
    <source>
        <dbReference type="ARBA" id="ARBA00006375"/>
    </source>
</evidence>
<feature type="repeat" description="Solcar" evidence="10">
    <location>
        <begin position="214"/>
        <end position="300"/>
    </location>
</feature>
<dbReference type="PROSITE" id="PS50920">
    <property type="entry name" value="SOLCAR"/>
    <property type="match status" value="3"/>
</dbReference>
<dbReference type="Gene3D" id="1.50.40.10">
    <property type="entry name" value="Mitochondrial carrier domain"/>
    <property type="match status" value="1"/>
</dbReference>
<reference evidence="13 14" key="1">
    <citation type="submission" date="2015-01" db="EMBL/GenBank/DDBJ databases">
        <title>The Genome Sequence of Exophiala oligosperma CBS72588.</title>
        <authorList>
            <consortium name="The Broad Institute Genomics Platform"/>
            <person name="Cuomo C."/>
            <person name="de Hoog S."/>
            <person name="Gorbushina A."/>
            <person name="Stielow B."/>
            <person name="Teixiera M."/>
            <person name="Abouelleil A."/>
            <person name="Chapman S.B."/>
            <person name="Priest M."/>
            <person name="Young S.K."/>
            <person name="Wortman J."/>
            <person name="Nusbaum C."/>
            <person name="Birren B."/>
        </authorList>
    </citation>
    <scope>NUCLEOTIDE SEQUENCE [LARGE SCALE GENOMIC DNA]</scope>
    <source>
        <strain evidence="13 14">CBS 72588</strain>
    </source>
</reference>
<feature type="repeat" description="Solcar" evidence="10">
    <location>
        <begin position="10"/>
        <end position="100"/>
    </location>
</feature>
<evidence type="ECO:0000256" key="3">
    <source>
        <dbReference type="ARBA" id="ARBA00022448"/>
    </source>
</evidence>
<dbReference type="OrthoDB" id="428293at2759"/>
<keyword evidence="7 12" id="KW-1133">Transmembrane helix</keyword>
<evidence type="ECO:0000256" key="8">
    <source>
        <dbReference type="ARBA" id="ARBA00023128"/>
    </source>
</evidence>